<dbReference type="GO" id="GO:0005840">
    <property type="term" value="C:ribosome"/>
    <property type="evidence" value="ECO:0007669"/>
    <property type="project" value="UniProtKB-KW"/>
</dbReference>
<protein>
    <recommendedName>
        <fullName evidence="4 5">Large ribosomal subunit protein bL28c</fullName>
    </recommendedName>
</protein>
<keyword evidence="2 5" id="KW-0689">Ribosomal protein</keyword>
<evidence type="ECO:0000256" key="5">
    <source>
        <dbReference type="HAMAP-Rule" id="MF_00373"/>
    </source>
</evidence>
<evidence type="ECO:0000313" key="6">
    <source>
        <dbReference type="EMBL" id="ARW66807.1"/>
    </source>
</evidence>
<comment type="subcellular location">
    <subcellularLocation>
        <location evidence="5">Plastid</location>
        <location evidence="5">Chloroplast</location>
    </subcellularLocation>
</comment>
<gene>
    <name evidence="5 6" type="primary">rpl28</name>
</gene>
<proteinExistence type="inferred from homology"/>
<dbReference type="NCBIfam" id="TIGR00009">
    <property type="entry name" value="L28"/>
    <property type="match status" value="1"/>
</dbReference>
<dbReference type="Pfam" id="PF00830">
    <property type="entry name" value="Ribosomal_L28"/>
    <property type="match status" value="1"/>
</dbReference>
<keyword evidence="6" id="KW-0934">Plastid</keyword>
<dbReference type="InterPro" id="IPR001383">
    <property type="entry name" value="Ribosomal_bL28_bact-type"/>
</dbReference>
<dbReference type="GO" id="GO:0006412">
    <property type="term" value="P:translation"/>
    <property type="evidence" value="ECO:0007669"/>
    <property type="project" value="UniProtKB-UniRule"/>
</dbReference>
<dbReference type="GO" id="GO:0009507">
    <property type="term" value="C:chloroplast"/>
    <property type="evidence" value="ECO:0007669"/>
    <property type="project" value="UniProtKB-SubCell"/>
</dbReference>
<dbReference type="GO" id="GO:0003735">
    <property type="term" value="F:structural constituent of ribosome"/>
    <property type="evidence" value="ECO:0007669"/>
    <property type="project" value="InterPro"/>
</dbReference>
<accession>A0A1Z1ML35</accession>
<keyword evidence="6" id="KW-0150">Chloroplast</keyword>
<dbReference type="InterPro" id="IPR034704">
    <property type="entry name" value="Ribosomal_bL28/bL31-like_sf"/>
</dbReference>
<dbReference type="RefSeq" id="YP_009397621.1">
    <property type="nucleotide sequence ID" value="NC_035288.1"/>
</dbReference>
<dbReference type="AlphaFoldDB" id="A0A1Z1ML35"/>
<dbReference type="InterPro" id="IPR026569">
    <property type="entry name" value="Ribosomal_bL28"/>
</dbReference>
<evidence type="ECO:0000256" key="3">
    <source>
        <dbReference type="ARBA" id="ARBA00023274"/>
    </source>
</evidence>
<dbReference type="HAMAP" id="MF_00373">
    <property type="entry name" value="Ribosomal_bL28"/>
    <property type="match status" value="1"/>
</dbReference>
<organism evidence="6">
    <name type="scientific">Dipterosiphonia australica</name>
    <dbReference type="NCBI Taxonomy" id="2007208"/>
    <lineage>
        <taxon>Eukaryota</taxon>
        <taxon>Rhodophyta</taxon>
        <taxon>Florideophyceae</taxon>
        <taxon>Rhodymeniophycidae</taxon>
        <taxon>Ceramiales</taxon>
        <taxon>Rhodomelaceae</taxon>
        <taxon>Herposiphonieae</taxon>
        <taxon>Dipterosiphonia</taxon>
    </lineage>
</organism>
<evidence type="ECO:0000256" key="4">
    <source>
        <dbReference type="ARBA" id="ARBA00035265"/>
    </source>
</evidence>
<dbReference type="PANTHER" id="PTHR13528:SF2">
    <property type="entry name" value="LARGE RIBOSOMAL SUBUNIT PROTEIN BL28M"/>
    <property type="match status" value="1"/>
</dbReference>
<sequence>MSKVCEISGKTANNGYRISHSNIKTKKIQNVNLQVKRIWSSKKNSWVKMKISSRVIKSLHKLKL</sequence>
<reference evidence="6" key="1">
    <citation type="journal article" date="2017" name="J. Phycol.">
        <title>Analysis of chloroplast genomes and a supermatrix inform reclassification of the Rhodomelaceae (Rhodophyta).</title>
        <authorList>
            <person name="Diaz-Tapia P."/>
            <person name="Maggs C.A."/>
            <person name="West J.A."/>
            <person name="Verbruggen H."/>
        </authorList>
    </citation>
    <scope>NUCLEOTIDE SEQUENCE</scope>
    <source>
        <strain evidence="6">PD1107</strain>
    </source>
</reference>
<keyword evidence="3 5" id="KW-0687">Ribonucleoprotein</keyword>
<geneLocation type="chloroplast" evidence="6"/>
<dbReference type="GeneID" id="33360015"/>
<evidence type="ECO:0000256" key="1">
    <source>
        <dbReference type="ARBA" id="ARBA00008760"/>
    </source>
</evidence>
<dbReference type="PANTHER" id="PTHR13528">
    <property type="entry name" value="39S RIBOSOMAL PROTEIN L28, MITOCHONDRIAL"/>
    <property type="match status" value="1"/>
</dbReference>
<dbReference type="SUPFAM" id="SSF143800">
    <property type="entry name" value="L28p-like"/>
    <property type="match status" value="1"/>
</dbReference>
<dbReference type="InterPro" id="IPR037147">
    <property type="entry name" value="Ribosomal_bL28_sf"/>
</dbReference>
<comment type="similarity">
    <text evidence="1 5">Belongs to the bacterial ribosomal protein bL28 family.</text>
</comment>
<name>A0A1Z1ML35_9FLOR</name>
<evidence type="ECO:0000256" key="2">
    <source>
        <dbReference type="ARBA" id="ARBA00022980"/>
    </source>
</evidence>
<dbReference type="GO" id="GO:1990904">
    <property type="term" value="C:ribonucleoprotein complex"/>
    <property type="evidence" value="ECO:0007669"/>
    <property type="project" value="UniProtKB-KW"/>
</dbReference>
<dbReference type="EMBL" id="MF101444">
    <property type="protein sequence ID" value="ARW66807.1"/>
    <property type="molecule type" value="Genomic_DNA"/>
</dbReference>
<dbReference type="Gene3D" id="2.30.170.40">
    <property type="entry name" value="Ribosomal protein L28/L24"/>
    <property type="match status" value="1"/>
</dbReference>